<comment type="caution">
    <text evidence="2">The sequence shown here is derived from an EMBL/GenBank/DDBJ whole genome shotgun (WGS) entry which is preliminary data.</text>
</comment>
<accession>A0A0D0MNM2</accession>
<feature type="signal peptide" evidence="1">
    <location>
        <begin position="1"/>
        <end position="34"/>
    </location>
</feature>
<dbReference type="AlphaFoldDB" id="A0A0D0MNM2"/>
<dbReference type="EMBL" id="JXQQ01000027">
    <property type="protein sequence ID" value="KIQ32544.1"/>
    <property type="molecule type" value="Genomic_DNA"/>
</dbReference>
<evidence type="ECO:0000313" key="3">
    <source>
        <dbReference type="Proteomes" id="UP000032067"/>
    </source>
</evidence>
<dbReference type="InterPro" id="IPR008869">
    <property type="entry name" value="MlaC/ttg2D"/>
</dbReference>
<dbReference type="Gene3D" id="1.10.10.640">
    <property type="entry name" value="phospholipid-binding protein"/>
    <property type="match status" value="1"/>
</dbReference>
<dbReference type="Proteomes" id="UP000032067">
    <property type="component" value="Unassembled WGS sequence"/>
</dbReference>
<dbReference type="Pfam" id="PF05494">
    <property type="entry name" value="MlaC"/>
    <property type="match status" value="1"/>
</dbReference>
<organism evidence="2 3">
    <name type="scientific">Variovorax paradoxus</name>
    <dbReference type="NCBI Taxonomy" id="34073"/>
    <lineage>
        <taxon>Bacteria</taxon>
        <taxon>Pseudomonadati</taxon>
        <taxon>Pseudomonadota</taxon>
        <taxon>Betaproteobacteria</taxon>
        <taxon>Burkholderiales</taxon>
        <taxon>Comamonadaceae</taxon>
        <taxon>Variovorax</taxon>
    </lineage>
</organism>
<keyword evidence="1" id="KW-0732">Signal</keyword>
<dbReference type="PANTHER" id="PTHR36573">
    <property type="entry name" value="INTERMEMBRANE PHOSPHOLIPID TRANSPORT SYSTEM BINDING PROTEIN MLAC"/>
    <property type="match status" value="1"/>
</dbReference>
<evidence type="ECO:0000313" key="2">
    <source>
        <dbReference type="EMBL" id="KIQ32544.1"/>
    </source>
</evidence>
<sequence length="218" mass="23927">MNNKILQRRDVGRLVLAGALLFGAAVAFVRPAYAADEAPDALVKRLSTDVLETIKADSSIKAGDVNKIMLLVDSKIMPNVNFQRMTASAVGPAWRQATPEQQKRLQDEFKALLVRTYAGALDQVVDQTVTVRPFRGSADDKEVLVRTEIQGRGDPVQLDYRLEKTPGQGAGWKVYNLNVLGVWLVDTYRTQFAQEINKSGIDGLIAALASRNKSNTKG</sequence>
<name>A0A0D0MNM2_VARPD</name>
<reference evidence="2 3" key="1">
    <citation type="submission" date="2014-12" db="EMBL/GenBank/DDBJ databases">
        <title>16Stimator: statistical estimation of ribosomal gene copy numbers from draft genome assemblies.</title>
        <authorList>
            <person name="Perisin M.A."/>
            <person name="Vetter M."/>
            <person name="Gilbert J.A."/>
            <person name="Bergelson J."/>
        </authorList>
    </citation>
    <scope>NUCLEOTIDE SEQUENCE [LARGE SCALE GENOMIC DNA]</scope>
    <source>
        <strain evidence="2 3">MEDvA23</strain>
    </source>
</reference>
<dbReference type="Gene3D" id="3.10.450.50">
    <property type="match status" value="1"/>
</dbReference>
<feature type="chain" id="PRO_5002228231" evidence="1">
    <location>
        <begin position="35"/>
        <end position="218"/>
    </location>
</feature>
<gene>
    <name evidence="2" type="ORF">RT97_12390</name>
</gene>
<dbReference type="RefSeq" id="WP_042579127.1">
    <property type="nucleotide sequence ID" value="NZ_JXQQ01000027.1"/>
</dbReference>
<dbReference type="PIRSF" id="PIRSF004649">
    <property type="entry name" value="MlaC"/>
    <property type="match status" value="1"/>
</dbReference>
<dbReference type="PANTHER" id="PTHR36573:SF1">
    <property type="entry name" value="INTERMEMBRANE PHOSPHOLIPID TRANSPORT SYSTEM BINDING PROTEIN MLAC"/>
    <property type="match status" value="1"/>
</dbReference>
<dbReference type="OrthoDB" id="9798905at2"/>
<protein>
    <submittedName>
        <fullName evidence="2">Signal peptide protein</fullName>
    </submittedName>
</protein>
<proteinExistence type="predicted"/>
<evidence type="ECO:0000256" key="1">
    <source>
        <dbReference type="SAM" id="SignalP"/>
    </source>
</evidence>